<name>A0A174JHE2_FLAPL</name>
<dbReference type="AlphaFoldDB" id="A0A174JHE2"/>
<dbReference type="Proteomes" id="UP000095746">
    <property type="component" value="Unassembled WGS sequence"/>
</dbReference>
<evidence type="ECO:0000313" key="2">
    <source>
        <dbReference type="Proteomes" id="UP000095746"/>
    </source>
</evidence>
<sequence length="176" mass="18322">MLIDLHVADRQGHVPVPVGDEQIGGGGPAGHGEALADVDAQLAAGGGDTLGVHIVAEGGEHPHVQPHQSHVVGDVAPHAPQAHAHLARVGVRCHQLPVGPPADVQVDAPHDYHIRSGADDVALAGDMALLHQIGDVYRHRRAGDARFVRQLLLGDQGVLLNPLENLPFPLSHGLSS</sequence>
<organism evidence="1 2">
    <name type="scientific">Flavonifractor plautii</name>
    <name type="common">Fusobacterium plautii</name>
    <dbReference type="NCBI Taxonomy" id="292800"/>
    <lineage>
        <taxon>Bacteria</taxon>
        <taxon>Bacillati</taxon>
        <taxon>Bacillota</taxon>
        <taxon>Clostridia</taxon>
        <taxon>Eubacteriales</taxon>
        <taxon>Oscillospiraceae</taxon>
        <taxon>Flavonifractor</taxon>
    </lineage>
</organism>
<evidence type="ECO:0000313" key="1">
    <source>
        <dbReference type="EMBL" id="CUO99154.1"/>
    </source>
</evidence>
<protein>
    <submittedName>
        <fullName evidence="1">Uncharacterized protein</fullName>
    </submittedName>
</protein>
<accession>A0A174JHE2</accession>
<dbReference type="EMBL" id="CYZT01000226">
    <property type="protein sequence ID" value="CUO99154.1"/>
    <property type="molecule type" value="Genomic_DNA"/>
</dbReference>
<proteinExistence type="predicted"/>
<reference evidence="1 2" key="1">
    <citation type="submission" date="2015-09" db="EMBL/GenBank/DDBJ databases">
        <authorList>
            <consortium name="Pathogen Informatics"/>
        </authorList>
    </citation>
    <scope>NUCLEOTIDE SEQUENCE [LARGE SCALE GENOMIC DNA]</scope>
    <source>
        <strain evidence="1 2">2789STDY5608854</strain>
    </source>
</reference>
<gene>
    <name evidence="1" type="ORF">ERS852411_02499</name>
</gene>